<dbReference type="Pfam" id="PF12796">
    <property type="entry name" value="Ank_2"/>
    <property type="match status" value="2"/>
</dbReference>
<dbReference type="InterPro" id="IPR002110">
    <property type="entry name" value="Ankyrin_rpt"/>
</dbReference>
<dbReference type="Pfam" id="PF05729">
    <property type="entry name" value="NACHT"/>
    <property type="match status" value="1"/>
</dbReference>
<dbReference type="PROSITE" id="PS50297">
    <property type="entry name" value="ANK_REP_REGION"/>
    <property type="match status" value="10"/>
</dbReference>
<organism evidence="6 7">
    <name type="scientific">Gryllus longicercus</name>
    <dbReference type="NCBI Taxonomy" id="2509291"/>
    <lineage>
        <taxon>Eukaryota</taxon>
        <taxon>Metazoa</taxon>
        <taxon>Ecdysozoa</taxon>
        <taxon>Arthropoda</taxon>
        <taxon>Hexapoda</taxon>
        <taxon>Insecta</taxon>
        <taxon>Pterygota</taxon>
        <taxon>Neoptera</taxon>
        <taxon>Polyneoptera</taxon>
        <taxon>Orthoptera</taxon>
        <taxon>Ensifera</taxon>
        <taxon>Gryllidea</taxon>
        <taxon>Grylloidea</taxon>
        <taxon>Gryllidae</taxon>
        <taxon>Gryllinae</taxon>
        <taxon>Gryllus</taxon>
    </lineage>
</organism>
<dbReference type="SUPFAM" id="SSF48403">
    <property type="entry name" value="Ankyrin repeat"/>
    <property type="match status" value="2"/>
</dbReference>
<dbReference type="PROSITE" id="PS50088">
    <property type="entry name" value="ANK_REPEAT"/>
    <property type="match status" value="10"/>
</dbReference>
<feature type="repeat" description="ANK" evidence="3">
    <location>
        <begin position="1021"/>
        <end position="1053"/>
    </location>
</feature>
<feature type="repeat" description="ANK" evidence="3">
    <location>
        <begin position="1436"/>
        <end position="1468"/>
    </location>
</feature>
<feature type="repeat" description="ANK" evidence="3">
    <location>
        <begin position="1237"/>
        <end position="1269"/>
    </location>
</feature>
<dbReference type="Pfam" id="PF13857">
    <property type="entry name" value="Ank_5"/>
    <property type="match status" value="1"/>
</dbReference>
<feature type="repeat" description="ANK" evidence="3">
    <location>
        <begin position="1504"/>
        <end position="1536"/>
    </location>
</feature>
<proteinExistence type="predicted"/>
<feature type="repeat" description="ANK" evidence="3">
    <location>
        <begin position="1403"/>
        <end position="1435"/>
    </location>
</feature>
<evidence type="ECO:0000259" key="5">
    <source>
        <dbReference type="PROSITE" id="PS50837"/>
    </source>
</evidence>
<keyword evidence="7" id="KW-1185">Reference proteome</keyword>
<comment type="caution">
    <text evidence="6">The sequence shown here is derived from an EMBL/GenBank/DDBJ whole genome shotgun (WGS) entry which is preliminary data.</text>
</comment>
<dbReference type="PANTHER" id="PTHR24198:SF165">
    <property type="entry name" value="ANKYRIN REPEAT-CONTAINING PROTEIN-RELATED"/>
    <property type="match status" value="1"/>
</dbReference>
<keyword evidence="2 3" id="KW-0040">ANK repeat</keyword>
<keyword evidence="1" id="KW-0677">Repeat</keyword>
<feature type="region of interest" description="Disordered" evidence="4">
    <location>
        <begin position="1541"/>
        <end position="1567"/>
    </location>
</feature>
<dbReference type="SUPFAM" id="SSF52540">
    <property type="entry name" value="P-loop containing nucleoside triphosphate hydrolases"/>
    <property type="match status" value="1"/>
</dbReference>
<evidence type="ECO:0000313" key="7">
    <source>
        <dbReference type="Proteomes" id="UP001378592"/>
    </source>
</evidence>
<feature type="repeat" description="ANK" evidence="3">
    <location>
        <begin position="1469"/>
        <end position="1492"/>
    </location>
</feature>
<feature type="compositionally biased region" description="Low complexity" evidence="4">
    <location>
        <begin position="1546"/>
        <end position="1556"/>
    </location>
</feature>
<feature type="repeat" description="ANK" evidence="3">
    <location>
        <begin position="1337"/>
        <end position="1369"/>
    </location>
</feature>
<dbReference type="InterPro" id="IPR007111">
    <property type="entry name" value="NACHT_NTPase"/>
</dbReference>
<reference evidence="6 7" key="1">
    <citation type="submission" date="2024-03" db="EMBL/GenBank/DDBJ databases">
        <title>The genome assembly and annotation of the cricket Gryllus longicercus Weissman &amp; Gray.</title>
        <authorList>
            <person name="Szrajer S."/>
            <person name="Gray D."/>
            <person name="Ylla G."/>
        </authorList>
    </citation>
    <scope>NUCLEOTIDE SEQUENCE [LARGE SCALE GENOMIC DNA]</scope>
    <source>
        <strain evidence="6">DAG 2021-001</strain>
        <tissue evidence="6">Whole body minus gut</tissue>
    </source>
</reference>
<dbReference type="Gene3D" id="3.40.50.300">
    <property type="entry name" value="P-loop containing nucleotide triphosphate hydrolases"/>
    <property type="match status" value="1"/>
</dbReference>
<protein>
    <recommendedName>
        <fullName evidence="5">NACHT domain-containing protein</fullName>
    </recommendedName>
</protein>
<gene>
    <name evidence="6" type="ORF">R5R35_001690</name>
</gene>
<feature type="domain" description="NACHT" evidence="5">
    <location>
        <begin position="616"/>
        <end position="714"/>
    </location>
</feature>
<name>A0AAN9VP23_9ORTH</name>
<dbReference type="InterPro" id="IPR036770">
    <property type="entry name" value="Ankyrin_rpt-contain_sf"/>
</dbReference>
<evidence type="ECO:0000256" key="1">
    <source>
        <dbReference type="ARBA" id="ARBA00022737"/>
    </source>
</evidence>
<dbReference type="InterPro" id="IPR027417">
    <property type="entry name" value="P-loop_NTPase"/>
</dbReference>
<dbReference type="EMBL" id="JAZDUA010000151">
    <property type="protein sequence ID" value="KAK7866261.1"/>
    <property type="molecule type" value="Genomic_DNA"/>
</dbReference>
<dbReference type="PROSITE" id="PS50837">
    <property type="entry name" value="NACHT"/>
    <property type="match status" value="1"/>
</dbReference>
<accession>A0AAN9VP23</accession>
<dbReference type="PRINTS" id="PR01415">
    <property type="entry name" value="ANKYRIN"/>
</dbReference>
<dbReference type="PANTHER" id="PTHR24198">
    <property type="entry name" value="ANKYRIN REPEAT AND PROTEIN KINASE DOMAIN-CONTAINING PROTEIN"/>
    <property type="match status" value="1"/>
</dbReference>
<evidence type="ECO:0000256" key="3">
    <source>
        <dbReference type="PROSITE-ProRule" id="PRU00023"/>
    </source>
</evidence>
<dbReference type="Proteomes" id="UP001378592">
    <property type="component" value="Unassembled WGS sequence"/>
</dbReference>
<dbReference type="Gene3D" id="1.25.40.20">
    <property type="entry name" value="Ankyrin repeat-containing domain"/>
    <property type="match status" value="6"/>
</dbReference>
<dbReference type="SMART" id="SM00248">
    <property type="entry name" value="ANK"/>
    <property type="match status" value="13"/>
</dbReference>
<evidence type="ECO:0000313" key="6">
    <source>
        <dbReference type="EMBL" id="KAK7866261.1"/>
    </source>
</evidence>
<dbReference type="Pfam" id="PF00023">
    <property type="entry name" value="Ank"/>
    <property type="match status" value="2"/>
</dbReference>
<sequence>MERRWTRAVTRLAKHEARAEAGSEAASYQFLLAGLVAARLRVLRLRRPELHLRFLVACDVRGAEPFDDLVVHLRWDYQGRRRLLTYLVLVAGEAGARVDVGGCLAAFAAAVDAAGRPGAEGAEASPTRRLLREWFREDLRLVVVTRGPRAEGGEGPGPPAHLDFPFEGVFHTGCGRRDFVAADAGAPHAPLRRKMCVFSEQADVACLGRQVAFALEDALGGSVLYAADAPRRYAAFLREWWGGAAGDCLSDDSTELEAIVRDAAHAQLRPLRFQHRYLAPAAQSLAGFRTALVVVPGIPQEARASRLQPALAAARPGRFAVLTQRALRSHPLPVLESMCGALCDEVALAVDELDAATRAFVQRLLAHTRCRVRLLAAEWSAAALDLLLAAGDGGACNYWSERWALEQLLPEEQEVLAERRVSFQGLEMALRELEGPFPGVRGAVRGAALGALALDRPVALGAALPAPAAPFAPRTLLHRQRLAPSVFALSSARDHVFLAGFPAAALAALRRPDAAWAECAQPWALAGDPAAAAAALQLQTTWSAGDGGGGARCAVKWGAGKAMHWLEHDGRDVLWSASDGDARALARHVDRQAPSCGDAPLCAHARAADFLHWKARTVLLAGEPGSGRSAFLLHVARAVQEARRPHWVLLLRLHEGRTLDILPDEAQPAHVLHVLRKAAGTARHATADTANRLLQASLERAGNLTVLVDGVDEVRPPLRPKALRLVQALRRELDRHGCQMWLAADAASAPALARAFDCGPALTLQPLGERDQVAYFLHRWRVDCEDERRAEEGMAHLVHAVREATLTDGAGLCDAPLYLHMLAEAYADDLEVLLRADAADLAALLTPSALCARFVRKNLNVLCYDGGVSISDLLALDISVDDSIVRKHALYAAMECFASKQWLGGHFDRLQKAVIQLETAFRRGERVRTGVLSGLVDGRPRFVHRCVAEYLAALWLRDHFASLPDTLAALYDGLFGGVRLCFDALLAEGWALHEAALWGRAAALERALAAARADVEAEDRGGRRALHLAAIGARLGAVERLLRAGADARARDAVRRWTPLRYADHMLRFTEADVCAGGEAHLRVVDALLGGGARLHESKRCLQHKDAALRAALRRDLPHVAEELVRRQGPVFLQKRRAGALIRLAAAHESARCVAVFLRRGFDVRKHLERGTTPLHVFAGDGDVGLVARLLKHGAPLQERTSVSELTPLHKAAENGHVSVCGLLLDFGAHVDSATALGVTALHVAARRGRLEACRLLLRRGAAVNAKDWNGVTALRWAARGDHYDVCALLQEYGADTRFLDASAPSATFRRLAAEGNATLVRLLVEGGASVNAADEGGVPPLHWAVRARNAAFAHALIDAGAHVDARSGRGEPALLWAARALSDDMSALLLSRGAAASAAAADGQTALHLCARLGREAACQLLLRHGADADARDAQGRAPLHLAAAEGHFLVCRLLAEHGAGARLPDAQGRTPLHAAAAEGREWVVKLLVERCGADVEARGGEAGETPLHAAARRGRARVCRLLREYGADALARDANGATPHEAARAAGHPAACDALPAPHTPVTEL</sequence>
<feature type="repeat" description="ANK" evidence="3">
    <location>
        <begin position="1170"/>
        <end position="1202"/>
    </location>
</feature>
<evidence type="ECO:0000256" key="2">
    <source>
        <dbReference type="ARBA" id="ARBA00023043"/>
    </source>
</evidence>
<feature type="repeat" description="ANK" evidence="3">
    <location>
        <begin position="1204"/>
        <end position="1236"/>
    </location>
</feature>
<evidence type="ECO:0000256" key="4">
    <source>
        <dbReference type="SAM" id="MobiDB-lite"/>
    </source>
</evidence>
<feature type="repeat" description="ANK" evidence="3">
    <location>
        <begin position="1270"/>
        <end position="1302"/>
    </location>
</feature>